<dbReference type="HOGENOM" id="CLU_3276409_0_0_12"/>
<dbReference type="STRING" id="1307761.L21SP2_0671"/>
<organism evidence="1 2">
    <name type="scientific">Salinispira pacifica</name>
    <dbReference type="NCBI Taxonomy" id="1307761"/>
    <lineage>
        <taxon>Bacteria</taxon>
        <taxon>Pseudomonadati</taxon>
        <taxon>Spirochaetota</taxon>
        <taxon>Spirochaetia</taxon>
        <taxon>Spirochaetales</taxon>
        <taxon>Spirochaetaceae</taxon>
        <taxon>Salinispira</taxon>
    </lineage>
</organism>
<dbReference type="Proteomes" id="UP000018680">
    <property type="component" value="Chromosome"/>
</dbReference>
<dbReference type="EMBL" id="CP006939">
    <property type="protein sequence ID" value="AHC14098.1"/>
    <property type="molecule type" value="Genomic_DNA"/>
</dbReference>
<reference evidence="1 2" key="1">
    <citation type="journal article" date="2015" name="Stand. Genomic Sci.">
        <title>Complete genome sequence and description of Salinispira pacifica gen. nov., sp. nov., a novel spirochaete isolated form a hypersaline microbial mat.</title>
        <authorList>
            <person name="Ben Hania W."/>
            <person name="Joseph M."/>
            <person name="Schumann P."/>
            <person name="Bunk B."/>
            <person name="Fiebig A."/>
            <person name="Sproer C."/>
            <person name="Klenk H.P."/>
            <person name="Fardeau M.L."/>
            <person name="Spring S."/>
        </authorList>
    </citation>
    <scope>NUCLEOTIDE SEQUENCE [LARGE SCALE GENOMIC DNA]</scope>
    <source>
        <strain evidence="1 2">L21-RPul-D2</strain>
    </source>
</reference>
<gene>
    <name evidence="1" type="ORF">L21SP2_0671</name>
</gene>
<sequence length="41" mass="4896">MKMRVKTKHIPKRLMSYDHSGVYLFTGNFPVEIAYHGEYHL</sequence>
<evidence type="ECO:0000313" key="1">
    <source>
        <dbReference type="EMBL" id="AHC14098.1"/>
    </source>
</evidence>
<keyword evidence="2" id="KW-1185">Reference proteome</keyword>
<dbReference type="AlphaFoldDB" id="V5WE73"/>
<dbReference type="KEGG" id="slr:L21SP2_0671"/>
<name>V5WE73_9SPIO</name>
<proteinExistence type="predicted"/>
<accession>V5WE73</accession>
<evidence type="ECO:0000313" key="2">
    <source>
        <dbReference type="Proteomes" id="UP000018680"/>
    </source>
</evidence>
<protein>
    <submittedName>
        <fullName evidence="1">Uncharacterized protein</fullName>
    </submittedName>
</protein>